<accession>A0A9W8K7Q9</accession>
<dbReference type="Gene3D" id="1.25.40.10">
    <property type="entry name" value="Tetratricopeptide repeat domain"/>
    <property type="match status" value="1"/>
</dbReference>
<dbReference type="SUPFAM" id="SSF48452">
    <property type="entry name" value="TPR-like"/>
    <property type="match status" value="1"/>
</dbReference>
<dbReference type="InterPro" id="IPR011990">
    <property type="entry name" value="TPR-like_helical_dom_sf"/>
</dbReference>
<dbReference type="PANTHER" id="PTHR46014:SF1">
    <property type="entry name" value="TETRATRICOPEPTIDE REPEAT PROTEIN 1"/>
    <property type="match status" value="1"/>
</dbReference>
<dbReference type="PANTHER" id="PTHR46014">
    <property type="entry name" value="TETRATRICOPEPTIDE REPEAT PROTEIN 1"/>
    <property type="match status" value="1"/>
</dbReference>
<evidence type="ECO:0000313" key="1">
    <source>
        <dbReference type="EMBL" id="KAJ3508368.1"/>
    </source>
</evidence>
<dbReference type="InterPro" id="IPR019734">
    <property type="entry name" value="TPR_rpt"/>
</dbReference>
<name>A0A9W8K7Q9_9AGAR</name>
<sequence>MKEEANDLYKRKSFTAALDLYSKILNNSELPNGDCMMEFLRTVRSNRAASYIALEQYTQAVEDLRHILSSAVHDASSKPSPDSPTATSTRKAHLRLARCFYELGKYEDAMKHLDAHRAFVGDRNVSEEKALRDKILKAQRNRQSGSSSTNEMTVPLKYVVKISQPTPTADIELNETVPLSLCNTRNPPEIQAKELLVNLVKKHHAWLLKQGPLSGGAWKCWSCGKRANGMVHTPASYLHAYLEGNNAMVVDFVQPVCVDRGPCDREARKMMQEEMTMAANIGRRG</sequence>
<evidence type="ECO:0000313" key="2">
    <source>
        <dbReference type="Proteomes" id="UP001148786"/>
    </source>
</evidence>
<comment type="caution">
    <text evidence="1">The sequence shown here is derived from an EMBL/GenBank/DDBJ whole genome shotgun (WGS) entry which is preliminary data.</text>
</comment>
<keyword evidence="2" id="KW-1185">Reference proteome</keyword>
<proteinExistence type="predicted"/>
<protein>
    <submittedName>
        <fullName evidence="1">Uncharacterized protein</fullName>
    </submittedName>
</protein>
<gene>
    <name evidence="1" type="ORF">NLJ89_g5793</name>
</gene>
<dbReference type="InterPro" id="IPR052769">
    <property type="entry name" value="TPR_domain_protein"/>
</dbReference>
<dbReference type="AlphaFoldDB" id="A0A9W8K7Q9"/>
<dbReference type="SMART" id="SM00028">
    <property type="entry name" value="TPR"/>
    <property type="match status" value="2"/>
</dbReference>
<dbReference type="Proteomes" id="UP001148786">
    <property type="component" value="Unassembled WGS sequence"/>
</dbReference>
<organism evidence="1 2">
    <name type="scientific">Agrocybe chaxingu</name>
    <dbReference type="NCBI Taxonomy" id="84603"/>
    <lineage>
        <taxon>Eukaryota</taxon>
        <taxon>Fungi</taxon>
        <taxon>Dikarya</taxon>
        <taxon>Basidiomycota</taxon>
        <taxon>Agaricomycotina</taxon>
        <taxon>Agaricomycetes</taxon>
        <taxon>Agaricomycetidae</taxon>
        <taxon>Agaricales</taxon>
        <taxon>Agaricineae</taxon>
        <taxon>Strophariaceae</taxon>
        <taxon>Agrocybe</taxon>
    </lineage>
</organism>
<dbReference type="OrthoDB" id="420195at2759"/>
<dbReference type="EMBL" id="JANKHO010000568">
    <property type="protein sequence ID" value="KAJ3508368.1"/>
    <property type="molecule type" value="Genomic_DNA"/>
</dbReference>
<reference evidence="1" key="1">
    <citation type="submission" date="2022-07" db="EMBL/GenBank/DDBJ databases">
        <title>Genome Sequence of Agrocybe chaxingu.</title>
        <authorList>
            <person name="Buettner E."/>
        </authorList>
    </citation>
    <scope>NUCLEOTIDE SEQUENCE</scope>
    <source>
        <strain evidence="1">MP-N11</strain>
    </source>
</reference>